<keyword evidence="2" id="KW-1185">Reference proteome</keyword>
<evidence type="ECO:0000313" key="1">
    <source>
        <dbReference type="EMBL" id="RFM29415.1"/>
    </source>
</evidence>
<protein>
    <recommendedName>
        <fullName evidence="3">Outer membrane protein beta-barrel domain-containing protein</fullName>
    </recommendedName>
</protein>
<organism evidence="1 2">
    <name type="scientific">Deminuibacter soli</name>
    <dbReference type="NCBI Taxonomy" id="2291815"/>
    <lineage>
        <taxon>Bacteria</taxon>
        <taxon>Pseudomonadati</taxon>
        <taxon>Bacteroidota</taxon>
        <taxon>Chitinophagia</taxon>
        <taxon>Chitinophagales</taxon>
        <taxon>Chitinophagaceae</taxon>
        <taxon>Deminuibacter</taxon>
    </lineage>
</organism>
<accession>A0A3E1NN98</accession>
<name>A0A3E1NN98_9BACT</name>
<gene>
    <name evidence="1" type="ORF">DXN05_00040</name>
</gene>
<evidence type="ECO:0000313" key="2">
    <source>
        <dbReference type="Proteomes" id="UP000261284"/>
    </source>
</evidence>
<dbReference type="Proteomes" id="UP000261284">
    <property type="component" value="Unassembled WGS sequence"/>
</dbReference>
<dbReference type="AlphaFoldDB" id="A0A3E1NN98"/>
<comment type="caution">
    <text evidence="1">The sequence shown here is derived from an EMBL/GenBank/DDBJ whole genome shotgun (WGS) entry which is preliminary data.</text>
</comment>
<proteinExistence type="predicted"/>
<dbReference type="EMBL" id="QTJU01000001">
    <property type="protein sequence ID" value="RFM29415.1"/>
    <property type="molecule type" value="Genomic_DNA"/>
</dbReference>
<evidence type="ECO:0008006" key="3">
    <source>
        <dbReference type="Google" id="ProtNLM"/>
    </source>
</evidence>
<reference evidence="1 2" key="1">
    <citation type="submission" date="2018-08" db="EMBL/GenBank/DDBJ databases">
        <title>Chitinophagaceae sp. K23C18032701, a novel bacterium isolated from forest soil.</title>
        <authorList>
            <person name="Wang C."/>
        </authorList>
    </citation>
    <scope>NUCLEOTIDE SEQUENCE [LARGE SCALE GENOMIC DNA]</scope>
    <source>
        <strain evidence="1 2">K23C18032701</strain>
    </source>
</reference>
<sequence>MYFAYCLTSHIMRKILPLLLTFFFSALLHSQAQVSFGLRGGVNFYNINGDDVNGAGLDYKLKTGFELGITAAASLGGEFLRSLVLYSSVKAAVDTIPPTSR</sequence>